<protein>
    <submittedName>
        <fullName evidence="2">Low-density lipoprotein receptor-related protein 4-like</fullName>
    </submittedName>
</protein>
<dbReference type="PANTHER" id="PTHR46513:SF41">
    <property type="entry name" value="LOW-DENSITY LIPOPROTEIN RECEPTOR-RELATED PROTEIN"/>
    <property type="match status" value="1"/>
</dbReference>
<dbReference type="Pfam" id="PF14670">
    <property type="entry name" value="FXa_inhibition"/>
    <property type="match status" value="1"/>
</dbReference>
<dbReference type="OrthoDB" id="9990982at2759"/>
<gene>
    <name evidence="2" type="primary">LOC121102208</name>
</gene>
<accession>A0A8M1FJ49</accession>
<evidence type="ECO:0000313" key="1">
    <source>
        <dbReference type="Proteomes" id="UP000261680"/>
    </source>
</evidence>
<keyword evidence="1" id="KW-1185">Reference proteome</keyword>
<dbReference type="GeneID" id="121102208"/>
<dbReference type="Gene3D" id="2.120.10.30">
    <property type="entry name" value="TolB, C-terminal domain"/>
    <property type="match status" value="2"/>
</dbReference>
<dbReference type="RefSeq" id="XP_040483411.1">
    <property type="nucleotide sequence ID" value="XM_040627477.1"/>
</dbReference>
<proteinExistence type="predicted"/>
<dbReference type="AlphaFoldDB" id="A0A8M1FJ49"/>
<dbReference type="SUPFAM" id="SSF101898">
    <property type="entry name" value="NHL repeat"/>
    <property type="match status" value="1"/>
</dbReference>
<organism evidence="1 2">
    <name type="scientific">Ursus maritimus</name>
    <name type="common">Polar bear</name>
    <name type="synonym">Thalarctos maritimus</name>
    <dbReference type="NCBI Taxonomy" id="29073"/>
    <lineage>
        <taxon>Eukaryota</taxon>
        <taxon>Metazoa</taxon>
        <taxon>Chordata</taxon>
        <taxon>Craniata</taxon>
        <taxon>Vertebrata</taxon>
        <taxon>Euteleostomi</taxon>
        <taxon>Mammalia</taxon>
        <taxon>Eutheria</taxon>
        <taxon>Laurasiatheria</taxon>
        <taxon>Carnivora</taxon>
        <taxon>Caniformia</taxon>
        <taxon>Ursidae</taxon>
        <taxon>Ursus</taxon>
    </lineage>
</organism>
<evidence type="ECO:0000313" key="2">
    <source>
        <dbReference type="RefSeq" id="XP_040483411.1"/>
    </source>
</evidence>
<dbReference type="PANTHER" id="PTHR46513">
    <property type="entry name" value="VITELLOGENIN RECEPTOR-LIKE PROTEIN-RELATED-RELATED"/>
    <property type="match status" value="1"/>
</dbReference>
<dbReference type="SUPFAM" id="SSF57196">
    <property type="entry name" value="EGF/Laminin"/>
    <property type="match status" value="1"/>
</dbReference>
<dbReference type="KEGG" id="umr:121102208"/>
<dbReference type="InterPro" id="IPR050778">
    <property type="entry name" value="Cueball_EGF_LRP_Nidogen"/>
</dbReference>
<dbReference type="Proteomes" id="UP000261680">
    <property type="component" value="Unplaced"/>
</dbReference>
<sequence>MDIQAVDRAQPLGFNKCGSRNGGCSHLCLPRPSGFSCACPTGIQLKRDGKTCDPSPETYLLFSSRGSIRRISLDTSDHTDVHIPVPELNNVISLDYDSVDGKVYYTDVFLDVIRYEHP</sequence>
<dbReference type="InterPro" id="IPR011042">
    <property type="entry name" value="6-blade_b-propeller_TolB-like"/>
</dbReference>
<reference evidence="2" key="1">
    <citation type="submission" date="2025-08" db="UniProtKB">
        <authorList>
            <consortium name="RefSeq"/>
        </authorList>
    </citation>
    <scope>IDENTIFICATION</scope>
    <source>
        <tissue evidence="2">Whole blood</tissue>
    </source>
</reference>
<name>A0A8M1FJ49_URSMA</name>